<accession>A0ABQ9XPX2</accession>
<comment type="caution">
    <text evidence="1">The sequence shown here is derived from an EMBL/GenBank/DDBJ whole genome shotgun (WGS) entry which is preliminary data.</text>
</comment>
<evidence type="ECO:0000313" key="2">
    <source>
        <dbReference type="Proteomes" id="UP001281761"/>
    </source>
</evidence>
<evidence type="ECO:0000313" key="1">
    <source>
        <dbReference type="EMBL" id="KAK2954443.1"/>
    </source>
</evidence>
<reference evidence="1 2" key="1">
    <citation type="journal article" date="2022" name="bioRxiv">
        <title>Genomics of Preaxostyla Flagellates Illuminates Evolutionary Transitions and the Path Towards Mitochondrial Loss.</title>
        <authorList>
            <person name="Novak L.V.F."/>
            <person name="Treitli S.C."/>
            <person name="Pyrih J."/>
            <person name="Halakuc P."/>
            <person name="Pipaliya S.V."/>
            <person name="Vacek V."/>
            <person name="Brzon O."/>
            <person name="Soukal P."/>
            <person name="Eme L."/>
            <person name="Dacks J.B."/>
            <person name="Karnkowska A."/>
            <person name="Elias M."/>
            <person name="Hampl V."/>
        </authorList>
    </citation>
    <scope>NUCLEOTIDE SEQUENCE [LARGE SCALE GENOMIC DNA]</scope>
    <source>
        <strain evidence="1">NAU3</strain>
        <tissue evidence="1">Gut</tissue>
    </source>
</reference>
<dbReference type="Proteomes" id="UP001281761">
    <property type="component" value="Unassembled WGS sequence"/>
</dbReference>
<dbReference type="EMBL" id="JARBJD010000078">
    <property type="protein sequence ID" value="KAK2954443.1"/>
    <property type="molecule type" value="Genomic_DNA"/>
</dbReference>
<organism evidence="1 2">
    <name type="scientific">Blattamonas nauphoetae</name>
    <dbReference type="NCBI Taxonomy" id="2049346"/>
    <lineage>
        <taxon>Eukaryota</taxon>
        <taxon>Metamonada</taxon>
        <taxon>Preaxostyla</taxon>
        <taxon>Oxymonadida</taxon>
        <taxon>Blattamonas</taxon>
    </lineage>
</organism>
<gene>
    <name evidence="1" type="ORF">BLNAU_10611</name>
</gene>
<sequence length="164" mass="18629">MCDQFYVASVPLCGQAGAVLGRLEEKERQREEGEEDSEERGVEMRVGENLLIWTLTDINSEEAAARREHERAAIHNLREVVGRADEAGSAEADRDTPRPSRECRLVVSSAWLRSECISAVETEFLEADRERRKREVMEALDGLEWEGLSELLGSSQRPDLKREE</sequence>
<proteinExistence type="predicted"/>
<keyword evidence="2" id="KW-1185">Reference proteome</keyword>
<name>A0ABQ9XPX2_9EUKA</name>
<protein>
    <submittedName>
        <fullName evidence="1">Uncharacterized protein</fullName>
    </submittedName>
</protein>